<dbReference type="RefSeq" id="WP_253796820.1">
    <property type="nucleotide sequence ID" value="NZ_BAAAUB010000001.1"/>
</dbReference>
<dbReference type="InterPro" id="IPR007111">
    <property type="entry name" value="NACHT_NTPase"/>
</dbReference>
<dbReference type="Gene3D" id="2.40.10.120">
    <property type="match status" value="1"/>
</dbReference>
<accession>A0ABT1IWU2</accession>
<feature type="domain" description="NACHT" evidence="1">
    <location>
        <begin position="295"/>
        <end position="639"/>
    </location>
</feature>
<evidence type="ECO:0000259" key="1">
    <source>
        <dbReference type="PROSITE" id="PS50837"/>
    </source>
</evidence>
<reference evidence="2 3" key="1">
    <citation type="submission" date="2022-06" db="EMBL/GenBank/DDBJ databases">
        <title>Sequencing the genomes of 1000 actinobacteria strains.</title>
        <authorList>
            <person name="Klenk H.-P."/>
        </authorList>
    </citation>
    <scope>NUCLEOTIDE SEQUENCE [LARGE SCALE GENOMIC DNA]</scope>
    <source>
        <strain evidence="2 3">DSM 41656</strain>
    </source>
</reference>
<evidence type="ECO:0000313" key="2">
    <source>
        <dbReference type="EMBL" id="MCP2309607.1"/>
    </source>
</evidence>
<dbReference type="Gene3D" id="3.40.50.300">
    <property type="entry name" value="P-loop containing nucleotide triphosphate hydrolases"/>
    <property type="match status" value="1"/>
</dbReference>
<comment type="caution">
    <text evidence="2">The sequence shown here is derived from an EMBL/GenBank/DDBJ whole genome shotgun (WGS) entry which is preliminary data.</text>
</comment>
<dbReference type="PANTHER" id="PTHR46844">
    <property type="entry name" value="SLR5058 PROTEIN"/>
    <property type="match status" value="1"/>
</dbReference>
<dbReference type="PANTHER" id="PTHR46844:SF1">
    <property type="entry name" value="SLR5058 PROTEIN"/>
    <property type="match status" value="1"/>
</dbReference>
<dbReference type="SUPFAM" id="SSF52540">
    <property type="entry name" value="P-loop containing nucleoside triphosphate hydrolases"/>
    <property type="match status" value="1"/>
</dbReference>
<dbReference type="PROSITE" id="PS50837">
    <property type="entry name" value="NACHT"/>
    <property type="match status" value="1"/>
</dbReference>
<name>A0ABT1IWU2_9ACTN</name>
<protein>
    <recommendedName>
        <fullName evidence="1">NACHT domain-containing protein</fullName>
    </recommendedName>
</protein>
<dbReference type="Pfam" id="PF05729">
    <property type="entry name" value="NACHT"/>
    <property type="match status" value="1"/>
</dbReference>
<evidence type="ECO:0000313" key="3">
    <source>
        <dbReference type="Proteomes" id="UP001206483"/>
    </source>
</evidence>
<dbReference type="Proteomes" id="UP001206483">
    <property type="component" value="Unassembled WGS sequence"/>
</dbReference>
<organism evidence="2 3">
    <name type="scientific">Kitasatospora paracochleata</name>
    <dbReference type="NCBI Taxonomy" id="58354"/>
    <lineage>
        <taxon>Bacteria</taxon>
        <taxon>Bacillati</taxon>
        <taxon>Actinomycetota</taxon>
        <taxon>Actinomycetes</taxon>
        <taxon>Kitasatosporales</taxon>
        <taxon>Streptomycetaceae</taxon>
        <taxon>Kitasatospora</taxon>
    </lineage>
</organism>
<dbReference type="InterPro" id="IPR027417">
    <property type="entry name" value="P-loop_NTPase"/>
</dbReference>
<keyword evidence="3" id="KW-1185">Reference proteome</keyword>
<gene>
    <name evidence="2" type="ORF">FHR36_002740</name>
</gene>
<dbReference type="SUPFAM" id="SSF50494">
    <property type="entry name" value="Trypsin-like serine proteases"/>
    <property type="match status" value="1"/>
</dbReference>
<proteinExistence type="predicted"/>
<sequence length="1031" mass="112767">MPVHPGAQRIAAVRAGGQGSGYLLSARLLLTAAHVVRGGGPITATVHGGRGWIRCRELWRRQDDTHDLALLLAEDDLVRPDVAAGFEPLRLGRLNGLEPVHGCHATGFPDLERTGDRLESGQLWGTVAPGTHLLAGRYVLSAADTPPAGDAAVPWRGMSGAAVFFRGLLLGVVSAEVRPELWRHSRLELTAVAGSGLAEILTEQLGTAPPCLTVTEQDVADADFEARYARAVRADHGQLRIFGLDVSRAQSRPRDIDTAYLSLEAEAAGKASEPDAHPFDAPGPLRIEQALRGRRRVLLRGQAGSGKSTLVQWLAVHAAAGTLGPDLAEWDRRVPFVLRLRSLYRLRNLSPRPAEFLEVDGSPLADSQPAGWAERVLRGGRALLLVDGLDEIPEDDRAEAEQWLAGLFRHYPDIRCLVTVRPSAVPADWLAHLAFDELALRPMNAADRRTLVVRWHRAIAAELGDGEDAERERGEIDQLRSDLLHTLAASPDLDALTDSPLLCAMICTLHREWDGALPHRKMDLYEAALNMLLVRRDQQRKVGRVEGVDLAKEEQLAVLQRIAYWLTVNRLSEGGRSDALRLIDRLRSSFSGPSRAVSADQVFTHLLNRSGLLTEPGSDTFAFVHRTFQDYLAAREFAEERSFGLLLGNAGDEQWADVIRMTVGHLPARTRPDLLRGLLQEAQAANRALNIRMHVLAATCLPYATLLDERVRELILTQIRRLLSSCAEQFTPSDWNQLLLVGEALIPHLPEKLPAGPPEVRRNLLRLAGRIGGHSGLWWLGEVAPTVSGVEATDLLDAWDRFDPETYVRTVLRHVDLSEATLMIGDEVSLLLLPALGRIGTVYWYGRGLETDSLAGLDAECLLLQLDEEVEDLAFLTGCGPIRQLDLIGCGGLRDLSALADLPVRAVGWFADGTGVQRAFWEAIVENPELRSLRSDPRLVLAADPAKPHPTLAELTLTLGAGPLELPDLARLFLGLRTLRLEILEDGADLSPFKAPPGVLVDVSHRPDVTDIAGVDPLPPGWTLTERIPGQ</sequence>
<dbReference type="Pfam" id="PF13365">
    <property type="entry name" value="Trypsin_2"/>
    <property type="match status" value="1"/>
</dbReference>
<dbReference type="InterPro" id="IPR009003">
    <property type="entry name" value="Peptidase_S1_PA"/>
</dbReference>
<dbReference type="EMBL" id="JAMZDX010000003">
    <property type="protein sequence ID" value="MCP2309607.1"/>
    <property type="molecule type" value="Genomic_DNA"/>
</dbReference>